<reference evidence="2 3" key="1">
    <citation type="submission" date="2019-04" db="EMBL/GenBank/DDBJ databases">
        <title>Sphingobacterium olei sp. nov., isolated from oil-contaminated soil.</title>
        <authorList>
            <person name="Liu B."/>
        </authorList>
    </citation>
    <scope>NUCLEOTIDE SEQUENCE [LARGE SCALE GENOMIC DNA]</scope>
    <source>
        <strain evidence="2 3">HAL-9</strain>
    </source>
</reference>
<feature type="chain" id="PRO_5021007271" evidence="1">
    <location>
        <begin position="26"/>
        <end position="561"/>
    </location>
</feature>
<dbReference type="AlphaFoldDB" id="A0A4U0P0G5"/>
<dbReference type="InterPro" id="IPR041662">
    <property type="entry name" value="SusD-like_2"/>
</dbReference>
<dbReference type="Pfam" id="PF12771">
    <property type="entry name" value="SusD-like_2"/>
    <property type="match status" value="1"/>
</dbReference>
<dbReference type="PROSITE" id="PS51257">
    <property type="entry name" value="PROKAR_LIPOPROTEIN"/>
    <property type="match status" value="1"/>
</dbReference>
<evidence type="ECO:0000313" key="2">
    <source>
        <dbReference type="EMBL" id="TJZ60510.1"/>
    </source>
</evidence>
<sequence>MIMKKIKNIIVIALLAGLASCSKHFDINDNPNDPTSLQESALLPRIQKYLGFALGMGGDTDDLNVSKGGFGTNLSAYMHQMSHYGNADDYGAQANDYYWSQGWNISYRDVLTNLNSIIEQGVSNDNLRYVGIAKIMKAYTYSVLVDLYGDVPFSEANQSVGGILYPKYDSGSEIYPQLFTLLEEGIADLQNTDATNLSVPSTDDVIYGGNATNWVRAANSIKLKLLVQQRKIKDVSAEVNALLANPSDLISSTEQSFMIRYGKNEATDDRNPGFSEYFATQRTMHPSPWLYEIMKGYNSNILTGIEDPRTPYYFYNQIKANAAANPIVEYRDGGFVSKYFGSQGTNRGSNVQNIVSLFGIYPVGGRYDDGQGGTANANSGTGAAPYRLITYADILYLQAELINESVISGNADEVLEAAVKESFKMVDYVVANNGSSQTIPALSGTAAETTYIDALLVKFNSASAAKKLEYIMTEKWLSSVGTWIDQYNDYRRTGYPILFAPNGTVTPPAGGNGGDDLPAVPVSSSRGFPLSLPYISDEINTNPNAPQQKTDLTSAKVFWMP</sequence>
<dbReference type="OrthoDB" id="9766256at2"/>
<evidence type="ECO:0000313" key="3">
    <source>
        <dbReference type="Proteomes" id="UP000306808"/>
    </source>
</evidence>
<gene>
    <name evidence="2" type="ORF">FAZ15_10950</name>
</gene>
<evidence type="ECO:0000256" key="1">
    <source>
        <dbReference type="SAM" id="SignalP"/>
    </source>
</evidence>
<protein>
    <submittedName>
        <fullName evidence="2">SusD/RagB family nutrient-binding outer membrane lipoprotein</fullName>
    </submittedName>
</protein>
<name>A0A4U0P0G5_9SPHI</name>
<accession>A0A4U0P0G5</accession>
<dbReference type="InterPro" id="IPR011990">
    <property type="entry name" value="TPR-like_helical_dom_sf"/>
</dbReference>
<keyword evidence="2" id="KW-0449">Lipoprotein</keyword>
<comment type="caution">
    <text evidence="2">The sequence shown here is derived from an EMBL/GenBank/DDBJ whole genome shotgun (WGS) entry which is preliminary data.</text>
</comment>
<organism evidence="2 3">
    <name type="scientific">Sphingobacterium olei</name>
    <dbReference type="NCBI Taxonomy" id="2571155"/>
    <lineage>
        <taxon>Bacteria</taxon>
        <taxon>Pseudomonadati</taxon>
        <taxon>Bacteroidota</taxon>
        <taxon>Sphingobacteriia</taxon>
        <taxon>Sphingobacteriales</taxon>
        <taxon>Sphingobacteriaceae</taxon>
        <taxon>Sphingobacterium</taxon>
    </lineage>
</organism>
<proteinExistence type="predicted"/>
<feature type="signal peptide" evidence="1">
    <location>
        <begin position="1"/>
        <end position="25"/>
    </location>
</feature>
<dbReference type="EMBL" id="SUME01000004">
    <property type="protein sequence ID" value="TJZ60510.1"/>
    <property type="molecule type" value="Genomic_DNA"/>
</dbReference>
<dbReference type="Proteomes" id="UP000306808">
    <property type="component" value="Unassembled WGS sequence"/>
</dbReference>
<dbReference type="SUPFAM" id="SSF48452">
    <property type="entry name" value="TPR-like"/>
    <property type="match status" value="1"/>
</dbReference>
<dbReference type="Gene3D" id="1.25.40.390">
    <property type="match status" value="1"/>
</dbReference>
<keyword evidence="1" id="KW-0732">Signal</keyword>
<keyword evidence="3" id="KW-1185">Reference proteome</keyword>